<protein>
    <submittedName>
        <fullName evidence="2">Uncharacterized protein</fullName>
    </submittedName>
</protein>
<accession>A0A833WN63</accession>
<gene>
    <name evidence="2" type="ORF">GN244_ATG01134</name>
</gene>
<dbReference type="AlphaFoldDB" id="A0A833WN63"/>
<reference evidence="2" key="1">
    <citation type="submission" date="2020-04" db="EMBL/GenBank/DDBJ databases">
        <title>Hybrid Assembly of Korean Phytophthora infestans isolates.</title>
        <authorList>
            <person name="Prokchorchik M."/>
            <person name="Lee Y."/>
            <person name="Seo J."/>
            <person name="Cho J.-H."/>
            <person name="Park Y.-E."/>
            <person name="Jang D.-C."/>
            <person name="Im J.-S."/>
            <person name="Choi J.-G."/>
            <person name="Park H.-J."/>
            <person name="Lee G.-B."/>
            <person name="Lee Y.-G."/>
            <person name="Hong S.-Y."/>
            <person name="Cho K."/>
            <person name="Sohn K.H."/>
        </authorList>
    </citation>
    <scope>NUCLEOTIDE SEQUENCE</scope>
    <source>
        <strain evidence="2">KR_1_A1</strain>
    </source>
</reference>
<name>A0A833WN63_PHYIN</name>
<keyword evidence="3" id="KW-1185">Reference proteome</keyword>
<evidence type="ECO:0000256" key="1">
    <source>
        <dbReference type="SAM" id="MobiDB-lite"/>
    </source>
</evidence>
<proteinExistence type="predicted"/>
<dbReference type="EMBL" id="WSZM01000015">
    <property type="protein sequence ID" value="KAF4046743.1"/>
    <property type="molecule type" value="Genomic_DNA"/>
</dbReference>
<sequence length="189" mass="21811">MEEQDERPVRFKSQGRVKKSLEIKPFRGGGWKYWLEFQLRLTRVHSFLRLDESTESMRDLHEVVTQRLSGNDLDQFNEQYAESLGRADPPIKILSAAMETLARKILSPRNSGDATRRTSKSPQDTEPLGGEYGTHFNHLLQLESWILPDDGTALTSSEKCRYLSAGMPRSWQMQVMIQRRGEKVNDLKD</sequence>
<feature type="region of interest" description="Disordered" evidence="1">
    <location>
        <begin position="107"/>
        <end position="132"/>
    </location>
</feature>
<evidence type="ECO:0000313" key="2">
    <source>
        <dbReference type="EMBL" id="KAF4046743.1"/>
    </source>
</evidence>
<dbReference type="Proteomes" id="UP000602510">
    <property type="component" value="Unassembled WGS sequence"/>
</dbReference>
<comment type="caution">
    <text evidence="2">The sequence shown here is derived from an EMBL/GenBank/DDBJ whole genome shotgun (WGS) entry which is preliminary data.</text>
</comment>
<evidence type="ECO:0000313" key="3">
    <source>
        <dbReference type="Proteomes" id="UP000602510"/>
    </source>
</evidence>
<organism evidence="2 3">
    <name type="scientific">Phytophthora infestans</name>
    <name type="common">Potato late blight agent</name>
    <name type="synonym">Botrytis infestans</name>
    <dbReference type="NCBI Taxonomy" id="4787"/>
    <lineage>
        <taxon>Eukaryota</taxon>
        <taxon>Sar</taxon>
        <taxon>Stramenopiles</taxon>
        <taxon>Oomycota</taxon>
        <taxon>Peronosporomycetes</taxon>
        <taxon>Peronosporales</taxon>
        <taxon>Peronosporaceae</taxon>
        <taxon>Phytophthora</taxon>
    </lineage>
</organism>